<organism evidence="5 6">
    <name type="scientific">Candidatus Acidifodinimicrobium mancum</name>
    <dbReference type="NCBI Taxonomy" id="2898728"/>
    <lineage>
        <taxon>Archaea</taxon>
        <taxon>Candidatus Parvarchaeota</taxon>
        <taxon>Candidatus Acidifodinimicrobiaceae</taxon>
        <taxon>Candidatus Acidifodinimicrobium</taxon>
    </lineage>
</organism>
<dbReference type="InterPro" id="IPR024054">
    <property type="entry name" value="TIF2_asu_middle_sf"/>
</dbReference>
<proteinExistence type="inferred from homology"/>
<dbReference type="GO" id="GO:0003743">
    <property type="term" value="F:translation initiation factor activity"/>
    <property type="evidence" value="ECO:0007669"/>
    <property type="project" value="UniProtKB-KW"/>
</dbReference>
<sequence>MADTNSIKVGDVCICKVKRLLQHGVIVEVDETGKEGFIHISELSNRWVNNVKDAVRENSMVVCKVLESTPQSISLSIKRVGDNEKRQTLKEWSVNNRLQRLVEKYDKSPQATINEIKKTYSTLYDFYSELLEGNTSILDDFKLKQDLKDAILKFVESTRKKLILKTMLTIRSYSESGAEDIKKLLLEQRSAHRGCSFKYIKAPNYLLEVDAGSTKKTLSENKKILNALEKKSDELGFDFEYKEIKS</sequence>
<dbReference type="InterPro" id="IPR012340">
    <property type="entry name" value="NA-bd_OB-fold"/>
</dbReference>
<dbReference type="PANTHER" id="PTHR10602:SF0">
    <property type="entry name" value="EUKARYOTIC TRANSLATION INITIATION FACTOR 2 SUBUNIT 1"/>
    <property type="match status" value="1"/>
</dbReference>
<dbReference type="GO" id="GO:0003723">
    <property type="term" value="F:RNA binding"/>
    <property type="evidence" value="ECO:0007669"/>
    <property type="project" value="InterPro"/>
</dbReference>
<dbReference type="GO" id="GO:0043022">
    <property type="term" value="F:ribosome binding"/>
    <property type="evidence" value="ECO:0007669"/>
    <property type="project" value="TreeGrafter"/>
</dbReference>
<dbReference type="SMART" id="SM00316">
    <property type="entry name" value="S1"/>
    <property type="match status" value="1"/>
</dbReference>
<dbReference type="EMBL" id="JADFAQ010000008">
    <property type="protein sequence ID" value="MBE5727842.1"/>
    <property type="molecule type" value="Genomic_DNA"/>
</dbReference>
<keyword evidence="2" id="KW-0396">Initiation factor</keyword>
<comment type="similarity">
    <text evidence="1">Belongs to the eIF-2-alpha family.</text>
</comment>
<dbReference type="SUPFAM" id="SSF116742">
    <property type="entry name" value="eIF2alpha middle domain-like"/>
    <property type="match status" value="1"/>
</dbReference>
<protein>
    <submittedName>
        <fullName evidence="5">S1 RNA-binding domain-containing protein</fullName>
    </submittedName>
</protein>
<dbReference type="Gene3D" id="3.30.70.1130">
    <property type="entry name" value="EIF_2_alpha"/>
    <property type="match status" value="1"/>
</dbReference>
<evidence type="ECO:0000259" key="4">
    <source>
        <dbReference type="PROSITE" id="PS50126"/>
    </source>
</evidence>
<evidence type="ECO:0000256" key="3">
    <source>
        <dbReference type="ARBA" id="ARBA00022917"/>
    </source>
</evidence>
<dbReference type="PANTHER" id="PTHR10602">
    <property type="entry name" value="EUKARYOTIC TRANSLATION INITIATION FACTOR 2 SUBUNIT 1"/>
    <property type="match status" value="1"/>
</dbReference>
<gene>
    <name evidence="5" type="ORF">IHE50_00270</name>
</gene>
<dbReference type="PROSITE" id="PS50126">
    <property type="entry name" value="S1"/>
    <property type="match status" value="1"/>
</dbReference>
<accession>A0A8T3UPN2</accession>
<dbReference type="AlphaFoldDB" id="A0A8T3UPN2"/>
<dbReference type="Pfam" id="PF07541">
    <property type="entry name" value="EIF_2_alpha"/>
    <property type="match status" value="1"/>
</dbReference>
<feature type="domain" description="S1 motif" evidence="4">
    <location>
        <begin position="10"/>
        <end position="78"/>
    </location>
</feature>
<dbReference type="SUPFAM" id="SSF50249">
    <property type="entry name" value="Nucleic acid-binding proteins"/>
    <property type="match status" value="1"/>
</dbReference>
<evidence type="ECO:0000313" key="5">
    <source>
        <dbReference type="EMBL" id="MBE5727842.1"/>
    </source>
</evidence>
<dbReference type="InterPro" id="IPR003029">
    <property type="entry name" value="S1_domain"/>
</dbReference>
<dbReference type="Proteomes" id="UP000763484">
    <property type="component" value="Unassembled WGS sequence"/>
</dbReference>
<dbReference type="Pfam" id="PF00575">
    <property type="entry name" value="S1"/>
    <property type="match status" value="1"/>
</dbReference>
<evidence type="ECO:0000256" key="2">
    <source>
        <dbReference type="ARBA" id="ARBA00022540"/>
    </source>
</evidence>
<dbReference type="Gene3D" id="2.40.50.140">
    <property type="entry name" value="Nucleic acid-binding proteins"/>
    <property type="match status" value="1"/>
</dbReference>
<evidence type="ECO:0000256" key="1">
    <source>
        <dbReference type="ARBA" id="ARBA00007223"/>
    </source>
</evidence>
<comment type="caution">
    <text evidence="5">The sequence shown here is derived from an EMBL/GenBank/DDBJ whole genome shotgun (WGS) entry which is preliminary data.</text>
</comment>
<dbReference type="SUPFAM" id="SSF110993">
    <property type="entry name" value="eIF-2-alpha, C-terminal domain"/>
    <property type="match status" value="1"/>
</dbReference>
<name>A0A8T3UPN2_9ARCH</name>
<keyword evidence="3" id="KW-0648">Protein biosynthesis</keyword>
<dbReference type="Gene3D" id="1.10.150.190">
    <property type="entry name" value="Translation initiation factor 2, subunit 1, domain 2"/>
    <property type="match status" value="1"/>
</dbReference>
<reference evidence="5 6" key="1">
    <citation type="submission" date="2020-09" db="EMBL/GenBank/DDBJ databases">
        <title>Genomic characterization of a novel Parvarchaeota family in acid mine drainage sediments.</title>
        <authorList>
            <person name="Luo Z.-H."/>
        </authorList>
    </citation>
    <scope>NUCLEOTIDE SEQUENCE [LARGE SCALE GENOMIC DNA]</scope>
    <source>
        <strain evidence="5">TL1-5_bins.178</strain>
    </source>
</reference>
<dbReference type="InterPro" id="IPR024055">
    <property type="entry name" value="TIF2_asu_C"/>
</dbReference>
<evidence type="ECO:0000313" key="6">
    <source>
        <dbReference type="Proteomes" id="UP000763484"/>
    </source>
</evidence>
<dbReference type="InterPro" id="IPR011488">
    <property type="entry name" value="TIF_2_asu"/>
</dbReference>